<dbReference type="CDD" id="cd02440">
    <property type="entry name" value="AdoMet_MTases"/>
    <property type="match status" value="1"/>
</dbReference>
<protein>
    <submittedName>
        <fullName evidence="6">Cyclopropane-fatty-acyl-phospholipid synthase</fullName>
    </submittedName>
</protein>
<name>A0A166GSY0_9AGAM</name>
<dbReference type="PANTHER" id="PTHR43667:SF2">
    <property type="entry name" value="FATTY ACID C-METHYL TRANSFERASE"/>
    <property type="match status" value="1"/>
</dbReference>
<dbReference type="Gene3D" id="3.40.50.150">
    <property type="entry name" value="Vaccinia Virus protein VP39"/>
    <property type="match status" value="1"/>
</dbReference>
<proteinExistence type="inferred from homology"/>
<keyword evidence="7" id="KW-1185">Reference proteome</keyword>
<dbReference type="AlphaFoldDB" id="A0A166GSY0"/>
<sequence>MGNSSSSLSLLSPFSLSRATYSLESWLVGFARETLVEVCQQGVTVGHLSITDSQGTYSFGNSDLEKGQHVTIQVVNDTFWTRVLFGGDLGFSEAYLVGDIEISDLKGVIDLWLDNRSGLTGLSTLAARAISTISAFSSAFLGQTHTRSRLNVIASYDTSNALFQCFLSKEMQYSCGLWDTPEYGVKGDLLFGPTDGDLESAQERKLHHVLKAARVKPGDRVLEFGTGWGALAITAAKDFGCSVETFTLSIEQKKLAEERIRAAGLQDMINVHLCDYRDLPASFEKSFDAFVSIEMVEHVGSKHYNTYFKVIDWALKSEKASAVVTGTTLPEARWTAYQEEDFIRRYMWPNSSLPSPTCLITAATAASNSRLELESVENHGAHYPRTLRTWGRKLEANFPQWRDAVIKDQPALQDPAELEAFLRKWRYMFVYAAAGFAKGYITCHMLTWRREHLAPVDCA</sequence>
<dbReference type="STRING" id="1314776.A0A166GSY0"/>
<comment type="similarity">
    <text evidence="1">Belongs to the CFA/CMAS family.</text>
</comment>
<evidence type="ECO:0000256" key="1">
    <source>
        <dbReference type="ARBA" id="ARBA00010815"/>
    </source>
</evidence>
<keyword evidence="3" id="KW-0808">Transferase</keyword>
<dbReference type="InterPro" id="IPR029063">
    <property type="entry name" value="SAM-dependent_MTases_sf"/>
</dbReference>
<evidence type="ECO:0000256" key="5">
    <source>
        <dbReference type="ARBA" id="ARBA00023098"/>
    </source>
</evidence>
<dbReference type="OrthoDB" id="8300214at2759"/>
<dbReference type="InterPro" id="IPR050723">
    <property type="entry name" value="CFA/CMAS"/>
</dbReference>
<organism evidence="6 7">
    <name type="scientific">Sistotremastrum suecicum HHB10207 ss-3</name>
    <dbReference type="NCBI Taxonomy" id="1314776"/>
    <lineage>
        <taxon>Eukaryota</taxon>
        <taxon>Fungi</taxon>
        <taxon>Dikarya</taxon>
        <taxon>Basidiomycota</taxon>
        <taxon>Agaricomycotina</taxon>
        <taxon>Agaricomycetes</taxon>
        <taxon>Sistotremastrales</taxon>
        <taxon>Sistotremastraceae</taxon>
        <taxon>Sistotremastrum</taxon>
    </lineage>
</organism>
<dbReference type="GO" id="GO:0008610">
    <property type="term" value="P:lipid biosynthetic process"/>
    <property type="evidence" value="ECO:0007669"/>
    <property type="project" value="InterPro"/>
</dbReference>
<dbReference type="EMBL" id="KV428017">
    <property type="protein sequence ID" value="KZT41981.1"/>
    <property type="molecule type" value="Genomic_DNA"/>
</dbReference>
<evidence type="ECO:0000313" key="6">
    <source>
        <dbReference type="EMBL" id="KZT41981.1"/>
    </source>
</evidence>
<dbReference type="GO" id="GO:0008168">
    <property type="term" value="F:methyltransferase activity"/>
    <property type="evidence" value="ECO:0007669"/>
    <property type="project" value="UniProtKB-KW"/>
</dbReference>
<dbReference type="Pfam" id="PF02353">
    <property type="entry name" value="CMAS"/>
    <property type="match status" value="1"/>
</dbReference>
<evidence type="ECO:0000256" key="2">
    <source>
        <dbReference type="ARBA" id="ARBA00022603"/>
    </source>
</evidence>
<keyword evidence="5" id="KW-0443">Lipid metabolism</keyword>
<keyword evidence="4" id="KW-0949">S-adenosyl-L-methionine</keyword>
<dbReference type="PANTHER" id="PTHR43667">
    <property type="entry name" value="CYCLOPROPANE-FATTY-ACYL-PHOSPHOLIPID SYNTHASE"/>
    <property type="match status" value="1"/>
</dbReference>
<dbReference type="InterPro" id="IPR003333">
    <property type="entry name" value="CMAS"/>
</dbReference>
<evidence type="ECO:0000256" key="4">
    <source>
        <dbReference type="ARBA" id="ARBA00022691"/>
    </source>
</evidence>
<evidence type="ECO:0000313" key="7">
    <source>
        <dbReference type="Proteomes" id="UP000076798"/>
    </source>
</evidence>
<reference evidence="6 7" key="1">
    <citation type="journal article" date="2016" name="Mol. Biol. Evol.">
        <title>Comparative Genomics of Early-Diverging Mushroom-Forming Fungi Provides Insights into the Origins of Lignocellulose Decay Capabilities.</title>
        <authorList>
            <person name="Nagy L.G."/>
            <person name="Riley R."/>
            <person name="Tritt A."/>
            <person name="Adam C."/>
            <person name="Daum C."/>
            <person name="Floudas D."/>
            <person name="Sun H."/>
            <person name="Yadav J.S."/>
            <person name="Pangilinan J."/>
            <person name="Larsson K.H."/>
            <person name="Matsuura K."/>
            <person name="Barry K."/>
            <person name="Labutti K."/>
            <person name="Kuo R."/>
            <person name="Ohm R.A."/>
            <person name="Bhattacharya S.S."/>
            <person name="Shirouzu T."/>
            <person name="Yoshinaga Y."/>
            <person name="Martin F.M."/>
            <person name="Grigoriev I.V."/>
            <person name="Hibbett D.S."/>
        </authorList>
    </citation>
    <scope>NUCLEOTIDE SEQUENCE [LARGE SCALE GENOMIC DNA]</scope>
    <source>
        <strain evidence="6 7">HHB10207 ss-3</strain>
    </source>
</reference>
<dbReference type="Proteomes" id="UP000076798">
    <property type="component" value="Unassembled WGS sequence"/>
</dbReference>
<dbReference type="GO" id="GO:0032259">
    <property type="term" value="P:methylation"/>
    <property type="evidence" value="ECO:0007669"/>
    <property type="project" value="UniProtKB-KW"/>
</dbReference>
<dbReference type="SUPFAM" id="SSF53335">
    <property type="entry name" value="S-adenosyl-L-methionine-dependent methyltransferases"/>
    <property type="match status" value="1"/>
</dbReference>
<accession>A0A166GSY0</accession>
<gene>
    <name evidence="6" type="ORF">SISSUDRAFT_182133</name>
</gene>
<dbReference type="PIRSF" id="PIRSF003085">
    <property type="entry name" value="CMAS"/>
    <property type="match status" value="1"/>
</dbReference>
<keyword evidence="2" id="KW-0489">Methyltransferase</keyword>
<evidence type="ECO:0000256" key="3">
    <source>
        <dbReference type="ARBA" id="ARBA00022679"/>
    </source>
</evidence>